<keyword evidence="2" id="KW-1185">Reference proteome</keyword>
<dbReference type="RefSeq" id="WP_201635989.1">
    <property type="nucleotide sequence ID" value="NZ_JAEQNB010000004.1"/>
</dbReference>
<reference evidence="1 2" key="1">
    <citation type="submission" date="2021-01" db="EMBL/GenBank/DDBJ databases">
        <title>Tumebacillus sp. strain ITR2 16S ribosomal RNA gene Genome sequencing and assembly.</title>
        <authorList>
            <person name="Kang M."/>
        </authorList>
    </citation>
    <scope>NUCLEOTIDE SEQUENCE [LARGE SCALE GENOMIC DNA]</scope>
    <source>
        <strain evidence="1 2">ITR2</strain>
    </source>
</reference>
<evidence type="ECO:0000313" key="2">
    <source>
        <dbReference type="Proteomes" id="UP000602284"/>
    </source>
</evidence>
<comment type="caution">
    <text evidence="1">The sequence shown here is derived from an EMBL/GenBank/DDBJ whole genome shotgun (WGS) entry which is preliminary data.</text>
</comment>
<dbReference type="Proteomes" id="UP000602284">
    <property type="component" value="Unassembled WGS sequence"/>
</dbReference>
<dbReference type="EMBL" id="JAEQNB010000004">
    <property type="protein sequence ID" value="MBL0387717.1"/>
    <property type="molecule type" value="Genomic_DNA"/>
</dbReference>
<gene>
    <name evidence="1" type="ORF">JJB07_13835</name>
</gene>
<proteinExistence type="predicted"/>
<name>A0ABS1JBR1_9BACL</name>
<evidence type="ECO:0000313" key="1">
    <source>
        <dbReference type="EMBL" id="MBL0387717.1"/>
    </source>
</evidence>
<sequence>MKRQRTHITHVYLVSVEEPDDYYHKAEGVLFIDNLQNHTLYSLDSRFNFLRNAVHKFPFKELEEGVEFRDHNVRLTDLTDSFREQFDLVIDDMLAILRKVYEGSPHQLFFLEKHLNPENYNQPFVP</sequence>
<protein>
    <submittedName>
        <fullName evidence="1">Uncharacterized protein</fullName>
    </submittedName>
</protein>
<accession>A0ABS1JBR1</accession>
<organism evidence="1 2">
    <name type="scientific">Tumebacillus amylolyticus</name>
    <dbReference type="NCBI Taxonomy" id="2801339"/>
    <lineage>
        <taxon>Bacteria</taxon>
        <taxon>Bacillati</taxon>
        <taxon>Bacillota</taxon>
        <taxon>Bacilli</taxon>
        <taxon>Bacillales</taxon>
        <taxon>Alicyclobacillaceae</taxon>
        <taxon>Tumebacillus</taxon>
    </lineage>
</organism>